<dbReference type="EMBL" id="LGUE01000008">
    <property type="protein sequence ID" value="KON83167.1"/>
    <property type="molecule type" value="Genomic_DNA"/>
</dbReference>
<protein>
    <submittedName>
        <fullName evidence="2">Uncharacterized protein</fullName>
    </submittedName>
</protein>
<dbReference type="AlphaFoldDB" id="A0A0M0G0N7"/>
<dbReference type="Proteomes" id="UP000037405">
    <property type="component" value="Unassembled WGS sequence"/>
</dbReference>
<organism evidence="2 3">
    <name type="scientific">Rossellomorea marisflavi</name>
    <dbReference type="NCBI Taxonomy" id="189381"/>
    <lineage>
        <taxon>Bacteria</taxon>
        <taxon>Bacillati</taxon>
        <taxon>Bacillota</taxon>
        <taxon>Bacilli</taxon>
        <taxon>Bacillales</taxon>
        <taxon>Bacillaceae</taxon>
        <taxon>Rossellomorea</taxon>
    </lineage>
</organism>
<feature type="region of interest" description="Disordered" evidence="1">
    <location>
        <begin position="65"/>
        <end position="113"/>
    </location>
</feature>
<evidence type="ECO:0000313" key="3">
    <source>
        <dbReference type="Proteomes" id="UP000037405"/>
    </source>
</evidence>
<evidence type="ECO:0000313" key="2">
    <source>
        <dbReference type="EMBL" id="KON83167.1"/>
    </source>
</evidence>
<proteinExistence type="predicted"/>
<evidence type="ECO:0000256" key="1">
    <source>
        <dbReference type="SAM" id="MobiDB-lite"/>
    </source>
</evidence>
<reference evidence="3" key="1">
    <citation type="submission" date="2015-07" db="EMBL/GenBank/DDBJ databases">
        <title>Fjat-14235 jcm11544.</title>
        <authorList>
            <person name="Liu B."/>
            <person name="Wang J."/>
            <person name="Zhu Y."/>
            <person name="Liu G."/>
            <person name="Chen Q."/>
            <person name="Chen Z."/>
            <person name="Lan J."/>
            <person name="Che J."/>
            <person name="Ge C."/>
            <person name="Shi H."/>
            <person name="Pan Z."/>
            <person name="Liu X."/>
        </authorList>
    </citation>
    <scope>NUCLEOTIDE SEQUENCE [LARGE SCALE GENOMIC DNA]</scope>
    <source>
        <strain evidence="3">JCM 11544</strain>
    </source>
</reference>
<name>A0A0M0G0N7_9BACI</name>
<feature type="compositionally biased region" description="Polar residues" evidence="1">
    <location>
        <begin position="77"/>
        <end position="88"/>
    </location>
</feature>
<sequence>MIVHKWGQKVILKKETRRDGLFRIIRLPFLRTKCKERNDLVSTTYSLQKQEGDFLFQSAHPLSLAQSEVQRRPPDSYGNSGQGETLQAQPKRLTARPMESGWPQRNGTISYPPYTHSKNRMAMFPIITSLFLRTE</sequence>
<keyword evidence="3" id="KW-1185">Reference proteome</keyword>
<comment type="caution">
    <text evidence="2">The sequence shown here is derived from an EMBL/GenBank/DDBJ whole genome shotgun (WGS) entry which is preliminary data.</text>
</comment>
<gene>
    <name evidence="2" type="ORF">AF331_20295</name>
</gene>
<accession>A0A0M0G0N7</accession>